<keyword evidence="1" id="KW-0378">Hydrolase</keyword>
<gene>
    <name evidence="1" type="ORF">KME25_18995</name>
</gene>
<proteinExistence type="predicted"/>
<dbReference type="PANTHER" id="PTHR10000">
    <property type="entry name" value="PHOSPHOSERINE PHOSPHATASE"/>
    <property type="match status" value="1"/>
</dbReference>
<comment type="caution">
    <text evidence="1">The sequence shown here is derived from an EMBL/GenBank/DDBJ whole genome shotgun (WGS) entry which is preliminary data.</text>
</comment>
<name>A0A951UCC9_9CYAN</name>
<sequence length="243" mass="26302">MRFLALACDYDGTLACDGQVNEETLVALERLLDSGRKLILVTGRQLDDLHKVFPHLNLFEWVVAVNGALLYQPATRKEKPLGEPPPQAFVKALQEQGVDSLGVGRVIVATWHPHEKTVLAVIRKLGLEHQVILNKDAVMVLPPSVDKASGLNAALSEMRLSPHKTVGIGDAENDQALLGLCGCGVAVANALPVLKERADFVTKGDRGAGVVELIDKLIASDLEELDSLRKQHYISLGKLENGE</sequence>
<evidence type="ECO:0000313" key="2">
    <source>
        <dbReference type="Proteomes" id="UP000753908"/>
    </source>
</evidence>
<reference evidence="1" key="1">
    <citation type="submission" date="2021-05" db="EMBL/GenBank/DDBJ databases">
        <authorList>
            <person name="Pietrasiak N."/>
            <person name="Ward R."/>
            <person name="Stajich J.E."/>
            <person name="Kurbessoian T."/>
        </authorList>
    </citation>
    <scope>NUCLEOTIDE SEQUENCE</scope>
    <source>
        <strain evidence="1">CPER-KK1</strain>
    </source>
</reference>
<protein>
    <submittedName>
        <fullName evidence="1">Cof-type HAD-IIB family hydrolase</fullName>
    </submittedName>
</protein>
<dbReference type="EMBL" id="JAHHIF010000026">
    <property type="protein sequence ID" value="MBW4546511.1"/>
    <property type="molecule type" value="Genomic_DNA"/>
</dbReference>
<dbReference type="InterPro" id="IPR036412">
    <property type="entry name" value="HAD-like_sf"/>
</dbReference>
<dbReference type="Proteomes" id="UP000753908">
    <property type="component" value="Unassembled WGS sequence"/>
</dbReference>
<dbReference type="Pfam" id="PF08282">
    <property type="entry name" value="Hydrolase_3"/>
    <property type="match status" value="2"/>
</dbReference>
<dbReference type="GO" id="GO:0000287">
    <property type="term" value="F:magnesium ion binding"/>
    <property type="evidence" value="ECO:0007669"/>
    <property type="project" value="TreeGrafter"/>
</dbReference>
<dbReference type="AlphaFoldDB" id="A0A951UCC9"/>
<dbReference type="PANTHER" id="PTHR10000:SF8">
    <property type="entry name" value="HAD SUPERFAMILY HYDROLASE-LIKE, TYPE 3"/>
    <property type="match status" value="1"/>
</dbReference>
<accession>A0A951UCC9</accession>
<dbReference type="InterPro" id="IPR023214">
    <property type="entry name" value="HAD_sf"/>
</dbReference>
<evidence type="ECO:0000313" key="1">
    <source>
        <dbReference type="EMBL" id="MBW4546511.1"/>
    </source>
</evidence>
<dbReference type="SUPFAM" id="SSF56784">
    <property type="entry name" value="HAD-like"/>
    <property type="match status" value="1"/>
</dbReference>
<dbReference type="GO" id="GO:0005829">
    <property type="term" value="C:cytosol"/>
    <property type="evidence" value="ECO:0007669"/>
    <property type="project" value="TreeGrafter"/>
</dbReference>
<dbReference type="GO" id="GO:0016791">
    <property type="term" value="F:phosphatase activity"/>
    <property type="evidence" value="ECO:0007669"/>
    <property type="project" value="UniProtKB-ARBA"/>
</dbReference>
<organism evidence="1 2">
    <name type="scientific">Symplocastrum torsivum CPER-KK1</name>
    <dbReference type="NCBI Taxonomy" id="450513"/>
    <lineage>
        <taxon>Bacteria</taxon>
        <taxon>Bacillati</taxon>
        <taxon>Cyanobacteriota</taxon>
        <taxon>Cyanophyceae</taxon>
        <taxon>Oscillatoriophycideae</taxon>
        <taxon>Oscillatoriales</taxon>
        <taxon>Microcoleaceae</taxon>
        <taxon>Symplocastrum</taxon>
    </lineage>
</organism>
<reference evidence="1" key="2">
    <citation type="journal article" date="2022" name="Microbiol. Resour. Announc.">
        <title>Metagenome Sequencing to Explore Phylogenomics of Terrestrial Cyanobacteria.</title>
        <authorList>
            <person name="Ward R.D."/>
            <person name="Stajich J.E."/>
            <person name="Johansen J.R."/>
            <person name="Huntemann M."/>
            <person name="Clum A."/>
            <person name="Foster B."/>
            <person name="Foster B."/>
            <person name="Roux S."/>
            <person name="Palaniappan K."/>
            <person name="Varghese N."/>
            <person name="Mukherjee S."/>
            <person name="Reddy T.B.K."/>
            <person name="Daum C."/>
            <person name="Copeland A."/>
            <person name="Chen I.A."/>
            <person name="Ivanova N.N."/>
            <person name="Kyrpides N.C."/>
            <person name="Shapiro N."/>
            <person name="Eloe-Fadrosh E.A."/>
            <person name="Pietrasiak N."/>
        </authorList>
    </citation>
    <scope>NUCLEOTIDE SEQUENCE</scope>
    <source>
        <strain evidence="1">CPER-KK1</strain>
    </source>
</reference>
<dbReference type="Gene3D" id="3.90.1070.10">
    <property type="match status" value="1"/>
</dbReference>
<dbReference type="Gene3D" id="3.40.50.1000">
    <property type="entry name" value="HAD superfamily/HAD-like"/>
    <property type="match status" value="1"/>
</dbReference>